<dbReference type="Pfam" id="PF01041">
    <property type="entry name" value="DegT_DnrJ_EryC1"/>
    <property type="match status" value="1"/>
</dbReference>
<accession>A0A379AD83</accession>
<evidence type="ECO:0000313" key="6">
    <source>
        <dbReference type="EMBL" id="SUB15854.1"/>
    </source>
</evidence>
<dbReference type="Gene3D" id="3.40.640.10">
    <property type="entry name" value="Type I PLP-dependent aspartate aminotransferase-like (Major domain)"/>
    <property type="match status" value="1"/>
</dbReference>
<proteinExistence type="inferred from homology"/>
<feature type="active site" description="Proton acceptor" evidence="3">
    <location>
        <position position="183"/>
    </location>
</feature>
<feature type="modified residue" description="N6-(pyridoxal phosphate)lysine" evidence="4">
    <location>
        <position position="183"/>
    </location>
</feature>
<evidence type="ECO:0000256" key="1">
    <source>
        <dbReference type="ARBA" id="ARBA00022898"/>
    </source>
</evidence>
<dbReference type="SUPFAM" id="SSF53383">
    <property type="entry name" value="PLP-dependent transferases"/>
    <property type="match status" value="1"/>
</dbReference>
<keyword evidence="6" id="KW-0032">Aminotransferase</keyword>
<keyword evidence="6" id="KW-0808">Transferase</keyword>
<evidence type="ECO:0000256" key="2">
    <source>
        <dbReference type="ARBA" id="ARBA00037999"/>
    </source>
</evidence>
<organism evidence="6 7">
    <name type="scientific">Enterobacter agglomerans</name>
    <name type="common">Erwinia herbicola</name>
    <name type="synonym">Pantoea agglomerans</name>
    <dbReference type="NCBI Taxonomy" id="549"/>
    <lineage>
        <taxon>Bacteria</taxon>
        <taxon>Pseudomonadati</taxon>
        <taxon>Pseudomonadota</taxon>
        <taxon>Gammaproteobacteria</taxon>
        <taxon>Enterobacterales</taxon>
        <taxon>Erwiniaceae</taxon>
        <taxon>Pantoea</taxon>
        <taxon>Pantoea agglomerans group</taxon>
    </lineage>
</organism>
<evidence type="ECO:0000256" key="5">
    <source>
        <dbReference type="RuleBase" id="RU004508"/>
    </source>
</evidence>
<dbReference type="InterPro" id="IPR015424">
    <property type="entry name" value="PyrdxlP-dep_Trfase"/>
</dbReference>
<evidence type="ECO:0000256" key="3">
    <source>
        <dbReference type="PIRSR" id="PIRSR000390-1"/>
    </source>
</evidence>
<reference evidence="6 7" key="1">
    <citation type="submission" date="2018-06" db="EMBL/GenBank/DDBJ databases">
        <authorList>
            <consortium name="Pathogen Informatics"/>
            <person name="Doyle S."/>
        </authorList>
    </citation>
    <scope>NUCLEOTIDE SEQUENCE [LARGE SCALE GENOMIC DNA]</scope>
    <source>
        <strain evidence="6 7">NCTC9381</strain>
    </source>
</reference>
<dbReference type="PANTHER" id="PTHR30244:SF34">
    <property type="entry name" value="DTDP-4-AMINO-4,6-DIDEOXYGALACTOSE TRANSAMINASE"/>
    <property type="match status" value="1"/>
</dbReference>
<dbReference type="RefSeq" id="WP_062758635.1">
    <property type="nucleotide sequence ID" value="NZ_CP077366.1"/>
</dbReference>
<evidence type="ECO:0000313" key="7">
    <source>
        <dbReference type="Proteomes" id="UP000254640"/>
    </source>
</evidence>
<dbReference type="EMBL" id="UGSO01000001">
    <property type="protein sequence ID" value="SUB15854.1"/>
    <property type="molecule type" value="Genomic_DNA"/>
</dbReference>
<dbReference type="PANTHER" id="PTHR30244">
    <property type="entry name" value="TRANSAMINASE"/>
    <property type="match status" value="1"/>
</dbReference>
<dbReference type="GeneID" id="66825222"/>
<dbReference type="InterPro" id="IPR015421">
    <property type="entry name" value="PyrdxlP-dep_Trfase_major"/>
</dbReference>
<dbReference type="InterPro" id="IPR000653">
    <property type="entry name" value="DegT/StrS_aminotransferase"/>
</dbReference>
<keyword evidence="1 4" id="KW-0663">Pyridoxal phosphate</keyword>
<gene>
    <name evidence="6" type="primary">arnB_1</name>
    <name evidence="6" type="ORF">NCTC9381_01748</name>
</gene>
<dbReference type="GO" id="GO:0099620">
    <property type="term" value="F:UDP-4-amino-4-deoxy-L-arabinose aminotransferase"/>
    <property type="evidence" value="ECO:0007669"/>
    <property type="project" value="UniProtKB-EC"/>
</dbReference>
<keyword evidence="7" id="KW-1185">Reference proteome</keyword>
<protein>
    <submittedName>
        <fullName evidence="6">UDP-4-amino-4-deoxy-L-arabinose--oxoglutarate aminotransferase</fullName>
        <ecNumber evidence="6">2.6.1.87</ecNumber>
    </submittedName>
</protein>
<dbReference type="EC" id="2.6.1.87" evidence="6"/>
<dbReference type="PIRSF" id="PIRSF000390">
    <property type="entry name" value="PLP_StrS"/>
    <property type="match status" value="1"/>
</dbReference>
<dbReference type="AlphaFoldDB" id="A0A379AD83"/>
<dbReference type="GO" id="GO:0000271">
    <property type="term" value="P:polysaccharide biosynthetic process"/>
    <property type="evidence" value="ECO:0007669"/>
    <property type="project" value="TreeGrafter"/>
</dbReference>
<dbReference type="Proteomes" id="UP000254640">
    <property type="component" value="Unassembled WGS sequence"/>
</dbReference>
<sequence length="369" mass="39600">MIKSTGPKFISERMAEAYQNSLMNYRDYSGTAAAVRDYELKLEARLNVKHVIAVSSGTAAIHAGLVALGVGKGSRVAVPAICAVMTVLPVLQLGATPVVIDTDGDSFCLDPEQLESELNNGLAAIIACGMWGNPGTSETMLLLSRRFNVPLLEDAAQSFGASTPCGQEGLKGHLGCFSTHEYKLLSTGEGGFVSTNDTDLAERLRAFIRLGFDGNGYGNQFGVNYKLSGYQAIAGLHSLTGLDNYLSSREALCSAWLESLSLLPQLKSLPVADNGKVAPYACAMQFNDNTDGLHFAAELAALGLLTDPYRYELKPITCYPVFAEYHPGDDKLPKAMKFIRRLLILPVHDNIKSADIAEGSRLISSLIKG</sequence>
<comment type="similarity">
    <text evidence="2 5">Belongs to the DegT/DnrJ/EryC1 family.</text>
</comment>
<dbReference type="GO" id="GO:0030170">
    <property type="term" value="F:pyridoxal phosphate binding"/>
    <property type="evidence" value="ECO:0007669"/>
    <property type="project" value="TreeGrafter"/>
</dbReference>
<name>A0A379AD83_ENTAG</name>
<evidence type="ECO:0000256" key="4">
    <source>
        <dbReference type="PIRSR" id="PIRSR000390-2"/>
    </source>
</evidence>